<dbReference type="InterPro" id="IPR001610">
    <property type="entry name" value="PAC"/>
</dbReference>
<evidence type="ECO:0000313" key="10">
    <source>
        <dbReference type="Proteomes" id="UP000239872"/>
    </source>
</evidence>
<comment type="caution">
    <text evidence="9">The sequence shown here is derived from an EMBL/GenBank/DDBJ whole genome shotgun (WGS) entry which is preliminary data.</text>
</comment>
<proteinExistence type="predicted"/>
<dbReference type="PANTHER" id="PTHR43304:SF1">
    <property type="entry name" value="PAC DOMAIN-CONTAINING PROTEIN"/>
    <property type="match status" value="1"/>
</dbReference>
<organism evidence="9 10">
    <name type="scientific">Flavipsychrobacter stenotrophus</name>
    <dbReference type="NCBI Taxonomy" id="2077091"/>
    <lineage>
        <taxon>Bacteria</taxon>
        <taxon>Pseudomonadati</taxon>
        <taxon>Bacteroidota</taxon>
        <taxon>Chitinophagia</taxon>
        <taxon>Chitinophagales</taxon>
        <taxon>Chitinophagaceae</taxon>
        <taxon>Flavipsychrobacter</taxon>
    </lineage>
</organism>
<dbReference type="CDD" id="cd00130">
    <property type="entry name" value="PAS"/>
    <property type="match status" value="2"/>
</dbReference>
<sequence length="610" mass="69835">MKNIKDRIETIIYTLLQTSERVIEVARDHTMTRICDRENSPLKLTVDKYLGKKIAEVAGNDNIFAQCDSRVEQCFISGQNDFLVYRTNINNSSTAYSIRILPIHPDKNLLFIVLENLAHYGESEIIQDKWKLALDAAGDGMWDMNLKDNTIFFSDKWKEIFGYNSGEIVTISDWTEKVYPEDLVTAEANANKYLSGASPIYSTEIRYKCKDGTYKWILSRGIIVSKNEEGSPLRFIGTHTDIHKRKLAEEELKISKETFANSFNYSGTGKALLGLGGNWIEVNNIICKLTEYTKEELLKLHYRDITYPDDVDMDVELIKKLLTKEIPSYSVEKRYVSKTRKVVTTLLTVTLVWDNMDNPKYFVCDIVDMTRKKELNNEISRKNIELETTSINLMNTINQLEGLNQIVAHNLRGPAGNIKMISEQDGIFDDKEALTMIHESSISLLNNLDLLLDLSQIKLNKDIQYDDCNFQDIVNDIIKQSQGIIYQKNVDVIFHLRVQNLAYPKIYLESILYNLISNAIKYSKEDTPLKITISTSNINNVIQLSVKDNGLGIDMEKYRDRVFKLNQVFHQGYDSKGIGLFITKTQIEAIGGKIEVTSKLNEGSEFIVTF</sequence>
<dbReference type="SMART" id="SM00086">
    <property type="entry name" value="PAC"/>
    <property type="match status" value="2"/>
</dbReference>
<dbReference type="PROSITE" id="PS50112">
    <property type="entry name" value="PAS"/>
    <property type="match status" value="1"/>
</dbReference>
<keyword evidence="5" id="KW-0418">Kinase</keyword>
<dbReference type="Proteomes" id="UP000239872">
    <property type="component" value="Unassembled WGS sequence"/>
</dbReference>
<feature type="domain" description="PAC" evidence="8">
    <location>
        <begin position="201"/>
        <end position="254"/>
    </location>
</feature>
<dbReference type="PROSITE" id="PS50109">
    <property type="entry name" value="HIS_KIN"/>
    <property type="match status" value="1"/>
</dbReference>
<evidence type="ECO:0000256" key="1">
    <source>
        <dbReference type="ARBA" id="ARBA00000085"/>
    </source>
</evidence>
<evidence type="ECO:0000256" key="3">
    <source>
        <dbReference type="ARBA" id="ARBA00022553"/>
    </source>
</evidence>
<dbReference type="PRINTS" id="PR00344">
    <property type="entry name" value="BCTRLSENSOR"/>
</dbReference>
<dbReference type="InterPro" id="IPR005467">
    <property type="entry name" value="His_kinase_dom"/>
</dbReference>
<dbReference type="SUPFAM" id="SSF55785">
    <property type="entry name" value="PYP-like sensor domain (PAS domain)"/>
    <property type="match status" value="2"/>
</dbReference>
<dbReference type="EC" id="2.7.13.3" evidence="2"/>
<dbReference type="InterPro" id="IPR052162">
    <property type="entry name" value="Sensor_kinase/Photoreceptor"/>
</dbReference>
<evidence type="ECO:0000313" key="9">
    <source>
        <dbReference type="EMBL" id="PQJ08817.1"/>
    </source>
</evidence>
<keyword evidence="4" id="KW-0808">Transferase</keyword>
<feature type="domain" description="PAC" evidence="8">
    <location>
        <begin position="329"/>
        <end position="381"/>
    </location>
</feature>
<dbReference type="InterPro" id="IPR003594">
    <property type="entry name" value="HATPase_dom"/>
</dbReference>
<dbReference type="Gene3D" id="3.30.450.20">
    <property type="entry name" value="PAS domain"/>
    <property type="match status" value="2"/>
</dbReference>
<dbReference type="Gene3D" id="3.30.565.10">
    <property type="entry name" value="Histidine kinase-like ATPase, C-terminal domain"/>
    <property type="match status" value="1"/>
</dbReference>
<evidence type="ECO:0000259" key="7">
    <source>
        <dbReference type="PROSITE" id="PS50112"/>
    </source>
</evidence>
<comment type="catalytic activity">
    <reaction evidence="1">
        <text>ATP + protein L-histidine = ADP + protein N-phospho-L-histidine.</text>
        <dbReference type="EC" id="2.7.13.3"/>
    </reaction>
</comment>
<evidence type="ECO:0000259" key="6">
    <source>
        <dbReference type="PROSITE" id="PS50109"/>
    </source>
</evidence>
<name>A0A2S7SQB4_9BACT</name>
<reference evidence="9 10" key="1">
    <citation type="submission" date="2018-01" db="EMBL/GenBank/DDBJ databases">
        <title>A novel member of the phylum Bacteroidetes isolated from glacier ice.</title>
        <authorList>
            <person name="Liu Q."/>
            <person name="Xin Y.-H."/>
        </authorList>
    </citation>
    <scope>NUCLEOTIDE SEQUENCE [LARGE SCALE GENOMIC DNA]</scope>
    <source>
        <strain evidence="9 10">RB1R16</strain>
    </source>
</reference>
<dbReference type="NCBIfam" id="TIGR00229">
    <property type="entry name" value="sensory_box"/>
    <property type="match status" value="2"/>
</dbReference>
<dbReference type="InterPro" id="IPR000700">
    <property type="entry name" value="PAS-assoc_C"/>
</dbReference>
<evidence type="ECO:0000256" key="2">
    <source>
        <dbReference type="ARBA" id="ARBA00012438"/>
    </source>
</evidence>
<dbReference type="SUPFAM" id="SSF55874">
    <property type="entry name" value="ATPase domain of HSP90 chaperone/DNA topoisomerase II/histidine kinase"/>
    <property type="match status" value="1"/>
</dbReference>
<dbReference type="AlphaFoldDB" id="A0A2S7SQB4"/>
<dbReference type="Pfam" id="PF08447">
    <property type="entry name" value="PAS_3"/>
    <property type="match status" value="2"/>
</dbReference>
<dbReference type="RefSeq" id="WP_105041457.1">
    <property type="nucleotide sequence ID" value="NZ_PPSL01000012.1"/>
</dbReference>
<keyword evidence="10" id="KW-1185">Reference proteome</keyword>
<dbReference type="SMART" id="SM00091">
    <property type="entry name" value="PAS"/>
    <property type="match status" value="2"/>
</dbReference>
<evidence type="ECO:0000259" key="8">
    <source>
        <dbReference type="PROSITE" id="PS50113"/>
    </source>
</evidence>
<evidence type="ECO:0000256" key="5">
    <source>
        <dbReference type="ARBA" id="ARBA00022777"/>
    </source>
</evidence>
<dbReference type="InterPro" id="IPR004358">
    <property type="entry name" value="Sig_transdc_His_kin-like_C"/>
</dbReference>
<dbReference type="InterPro" id="IPR013655">
    <property type="entry name" value="PAS_fold_3"/>
</dbReference>
<dbReference type="EMBL" id="PPSL01000012">
    <property type="protein sequence ID" value="PQJ08817.1"/>
    <property type="molecule type" value="Genomic_DNA"/>
</dbReference>
<dbReference type="InterPro" id="IPR000014">
    <property type="entry name" value="PAS"/>
</dbReference>
<dbReference type="PANTHER" id="PTHR43304">
    <property type="entry name" value="PHYTOCHROME-LIKE PROTEIN CPH1"/>
    <property type="match status" value="1"/>
</dbReference>
<gene>
    <name evidence="9" type="ORF">CJD36_022450</name>
</gene>
<feature type="domain" description="Histidine kinase" evidence="6">
    <location>
        <begin position="406"/>
        <end position="610"/>
    </location>
</feature>
<feature type="domain" description="PAS" evidence="7">
    <location>
        <begin position="126"/>
        <end position="197"/>
    </location>
</feature>
<keyword evidence="3" id="KW-0597">Phosphoprotein</keyword>
<dbReference type="OrthoDB" id="5522855at2"/>
<dbReference type="Pfam" id="PF02518">
    <property type="entry name" value="HATPase_c"/>
    <property type="match status" value="1"/>
</dbReference>
<accession>A0A2S7SQB4</accession>
<protein>
    <recommendedName>
        <fullName evidence="2">histidine kinase</fullName>
        <ecNumber evidence="2">2.7.13.3</ecNumber>
    </recommendedName>
</protein>
<dbReference type="InterPro" id="IPR036890">
    <property type="entry name" value="HATPase_C_sf"/>
</dbReference>
<dbReference type="PROSITE" id="PS50113">
    <property type="entry name" value="PAC"/>
    <property type="match status" value="2"/>
</dbReference>
<evidence type="ECO:0000256" key="4">
    <source>
        <dbReference type="ARBA" id="ARBA00022679"/>
    </source>
</evidence>
<dbReference type="InterPro" id="IPR035965">
    <property type="entry name" value="PAS-like_dom_sf"/>
</dbReference>
<dbReference type="GO" id="GO:0004673">
    <property type="term" value="F:protein histidine kinase activity"/>
    <property type="evidence" value="ECO:0007669"/>
    <property type="project" value="UniProtKB-EC"/>
</dbReference>
<dbReference type="CDD" id="cd00075">
    <property type="entry name" value="HATPase"/>
    <property type="match status" value="1"/>
</dbReference>
<dbReference type="SMART" id="SM00387">
    <property type="entry name" value="HATPase_c"/>
    <property type="match status" value="1"/>
</dbReference>